<dbReference type="STRING" id="452637.Oter_3471"/>
<dbReference type="InterPro" id="IPR036217">
    <property type="entry name" value="MethylDNA_cys_MeTrfase_DNAb"/>
</dbReference>
<dbReference type="InterPro" id="IPR001497">
    <property type="entry name" value="MethylDNA_cys_MeTrfase_AS"/>
</dbReference>
<dbReference type="RefSeq" id="WP_012376277.1">
    <property type="nucleotide sequence ID" value="NC_010571.1"/>
</dbReference>
<dbReference type="FunFam" id="1.10.10.10:FF:000214">
    <property type="entry name" value="Methylated-DNA--protein-cysteine methyltransferase"/>
    <property type="match status" value="1"/>
</dbReference>
<dbReference type="GO" id="GO:0003908">
    <property type="term" value="F:methylated-DNA-[protein]-cysteine S-methyltransferase activity"/>
    <property type="evidence" value="ECO:0007669"/>
    <property type="project" value="UniProtKB-EC"/>
</dbReference>
<dbReference type="Pfam" id="PF01035">
    <property type="entry name" value="DNA_binding_1"/>
    <property type="match status" value="1"/>
</dbReference>
<dbReference type="AlphaFoldDB" id="B1ZV81"/>
<dbReference type="SUPFAM" id="SSF46767">
    <property type="entry name" value="Methylated DNA-protein cysteine methyltransferase, C-terminal domain"/>
    <property type="match status" value="1"/>
</dbReference>
<evidence type="ECO:0000256" key="7">
    <source>
        <dbReference type="ARBA" id="ARBA00023204"/>
    </source>
</evidence>
<dbReference type="Proteomes" id="UP000007013">
    <property type="component" value="Chromosome"/>
</dbReference>
<comment type="catalytic activity">
    <reaction evidence="1">
        <text>a 4-O-methyl-thymidine in DNA + L-cysteinyl-[protein] = a thymidine in DNA + S-methyl-L-cysteinyl-[protein]</text>
        <dbReference type="Rhea" id="RHEA:53428"/>
        <dbReference type="Rhea" id="RHEA-COMP:10131"/>
        <dbReference type="Rhea" id="RHEA-COMP:10132"/>
        <dbReference type="Rhea" id="RHEA-COMP:13555"/>
        <dbReference type="Rhea" id="RHEA-COMP:13556"/>
        <dbReference type="ChEBI" id="CHEBI:29950"/>
        <dbReference type="ChEBI" id="CHEBI:82612"/>
        <dbReference type="ChEBI" id="CHEBI:137386"/>
        <dbReference type="ChEBI" id="CHEBI:137387"/>
        <dbReference type="EC" id="2.1.1.63"/>
    </reaction>
</comment>
<dbReference type="CDD" id="cd06445">
    <property type="entry name" value="ATase"/>
    <property type="match status" value="1"/>
</dbReference>
<dbReference type="InterPro" id="IPR036388">
    <property type="entry name" value="WH-like_DNA-bd_sf"/>
</dbReference>
<dbReference type="PROSITE" id="PS00374">
    <property type="entry name" value="MGMT"/>
    <property type="match status" value="1"/>
</dbReference>
<evidence type="ECO:0000313" key="11">
    <source>
        <dbReference type="Proteomes" id="UP000007013"/>
    </source>
</evidence>
<keyword evidence="5 10" id="KW-0808">Transferase</keyword>
<keyword evidence="6" id="KW-0227">DNA damage</keyword>
<dbReference type="SUPFAM" id="SSF53155">
    <property type="entry name" value="Methylated DNA-protein cysteine methyltransferase domain"/>
    <property type="match status" value="1"/>
</dbReference>
<organism evidence="10 11">
    <name type="scientific">Opitutus terrae (strain DSM 11246 / JCM 15787 / PB90-1)</name>
    <dbReference type="NCBI Taxonomy" id="452637"/>
    <lineage>
        <taxon>Bacteria</taxon>
        <taxon>Pseudomonadati</taxon>
        <taxon>Verrucomicrobiota</taxon>
        <taxon>Opitutia</taxon>
        <taxon>Opitutales</taxon>
        <taxon>Opitutaceae</taxon>
        <taxon>Opitutus</taxon>
    </lineage>
</organism>
<dbReference type="PANTHER" id="PTHR10815:SF5">
    <property type="entry name" value="METHYLATED-DNA--PROTEIN-CYSTEINE METHYLTRANSFERASE"/>
    <property type="match status" value="1"/>
</dbReference>
<proteinExistence type="inferred from homology"/>
<evidence type="ECO:0000256" key="4">
    <source>
        <dbReference type="ARBA" id="ARBA00022603"/>
    </source>
</evidence>
<dbReference type="EC" id="2.1.1.63" evidence="3"/>
<dbReference type="InterPro" id="IPR014048">
    <property type="entry name" value="MethylDNA_cys_MeTrfase_DNA-bd"/>
</dbReference>
<keyword evidence="11" id="KW-1185">Reference proteome</keyword>
<gene>
    <name evidence="10" type="ordered locus">Oter_3471</name>
</gene>
<dbReference type="HOGENOM" id="CLU_000445_52_2_0"/>
<keyword evidence="4 10" id="KW-0489">Methyltransferase</keyword>
<evidence type="ECO:0000256" key="2">
    <source>
        <dbReference type="ARBA" id="ARBA00008711"/>
    </source>
</evidence>
<comment type="similarity">
    <text evidence="2">Belongs to the MGMT family.</text>
</comment>
<feature type="domain" description="Methylated-DNA-[protein]-cysteine S-methyltransferase DNA binding" evidence="9">
    <location>
        <begin position="127"/>
        <end position="206"/>
    </location>
</feature>
<evidence type="ECO:0000256" key="5">
    <source>
        <dbReference type="ARBA" id="ARBA00022679"/>
    </source>
</evidence>
<accession>B1ZV81</accession>
<dbReference type="KEGG" id="ote:Oter_3471"/>
<protein>
    <recommendedName>
        <fullName evidence="3">methylated-DNA--[protein]-cysteine S-methyltransferase</fullName>
        <ecNumber evidence="3">2.1.1.63</ecNumber>
    </recommendedName>
</protein>
<dbReference type="GO" id="GO:0032259">
    <property type="term" value="P:methylation"/>
    <property type="evidence" value="ECO:0007669"/>
    <property type="project" value="UniProtKB-KW"/>
</dbReference>
<evidence type="ECO:0000256" key="3">
    <source>
        <dbReference type="ARBA" id="ARBA00011918"/>
    </source>
</evidence>
<evidence type="ECO:0000256" key="8">
    <source>
        <dbReference type="ARBA" id="ARBA00049348"/>
    </source>
</evidence>
<dbReference type="InterPro" id="IPR036631">
    <property type="entry name" value="MGMT_N_sf"/>
</dbReference>
<keyword evidence="7" id="KW-0234">DNA repair</keyword>
<dbReference type="eggNOG" id="COG0350">
    <property type="taxonomic scope" value="Bacteria"/>
</dbReference>
<sequence length="225" mass="23637">MSSIFYDTFTTPFGDFSAAVDDAGNVVATAFGDLAALRQRLRSSRRCSLAGRGVPAEPAVSAAHRDGSPYRSLARNPAVHAAGHEMSRDAEWVSDQHRTGAVREQVGEYCGGARQEFDLPLAPTGSAFQQRVWTALRAIPFGTTCSYAQLAARLGLSGGARAIGGANAANPICLIVPCHRIIGSNGALTGFAFGEERKRALLEHERAATLAASRAPAVPQAACRA</sequence>
<evidence type="ECO:0000313" key="10">
    <source>
        <dbReference type="EMBL" id="ACB76748.1"/>
    </source>
</evidence>
<dbReference type="NCBIfam" id="TIGR00589">
    <property type="entry name" value="ogt"/>
    <property type="match status" value="1"/>
</dbReference>
<dbReference type="Gene3D" id="1.10.10.10">
    <property type="entry name" value="Winged helix-like DNA-binding domain superfamily/Winged helix DNA-binding domain"/>
    <property type="match status" value="1"/>
</dbReference>
<dbReference type="GO" id="GO:0006281">
    <property type="term" value="P:DNA repair"/>
    <property type="evidence" value="ECO:0007669"/>
    <property type="project" value="UniProtKB-KW"/>
</dbReference>
<evidence type="ECO:0000256" key="6">
    <source>
        <dbReference type="ARBA" id="ARBA00022763"/>
    </source>
</evidence>
<evidence type="ECO:0000259" key="9">
    <source>
        <dbReference type="Pfam" id="PF01035"/>
    </source>
</evidence>
<dbReference type="EMBL" id="CP001032">
    <property type="protein sequence ID" value="ACB76748.1"/>
    <property type="molecule type" value="Genomic_DNA"/>
</dbReference>
<dbReference type="PANTHER" id="PTHR10815">
    <property type="entry name" value="METHYLATED-DNA--PROTEIN-CYSTEINE METHYLTRANSFERASE"/>
    <property type="match status" value="1"/>
</dbReference>
<name>B1ZV81_OPITP</name>
<reference evidence="10 11" key="1">
    <citation type="journal article" date="2011" name="J. Bacteriol.">
        <title>Genome sequence of the verrucomicrobium Opitutus terrae PB90-1, an abundant inhabitant of rice paddy soil ecosystems.</title>
        <authorList>
            <person name="van Passel M.W."/>
            <person name="Kant R."/>
            <person name="Palva A."/>
            <person name="Copeland A."/>
            <person name="Lucas S."/>
            <person name="Lapidus A."/>
            <person name="Glavina del Rio T."/>
            <person name="Pitluck S."/>
            <person name="Goltsman E."/>
            <person name="Clum A."/>
            <person name="Sun H."/>
            <person name="Schmutz J."/>
            <person name="Larimer F.W."/>
            <person name="Land M.L."/>
            <person name="Hauser L."/>
            <person name="Kyrpides N."/>
            <person name="Mikhailova N."/>
            <person name="Richardson P.P."/>
            <person name="Janssen P.H."/>
            <person name="de Vos W.M."/>
            <person name="Smidt H."/>
        </authorList>
    </citation>
    <scope>NUCLEOTIDE SEQUENCE [LARGE SCALE GENOMIC DNA]</scope>
    <source>
        <strain evidence="11">DSM 11246 / JCM 15787 / PB90-1</strain>
    </source>
</reference>
<comment type="catalytic activity">
    <reaction evidence="8">
        <text>a 6-O-methyl-2'-deoxyguanosine in DNA + L-cysteinyl-[protein] = S-methyl-L-cysteinyl-[protein] + a 2'-deoxyguanosine in DNA</text>
        <dbReference type="Rhea" id="RHEA:24000"/>
        <dbReference type="Rhea" id="RHEA-COMP:10131"/>
        <dbReference type="Rhea" id="RHEA-COMP:10132"/>
        <dbReference type="Rhea" id="RHEA-COMP:11367"/>
        <dbReference type="Rhea" id="RHEA-COMP:11368"/>
        <dbReference type="ChEBI" id="CHEBI:29950"/>
        <dbReference type="ChEBI" id="CHEBI:82612"/>
        <dbReference type="ChEBI" id="CHEBI:85445"/>
        <dbReference type="ChEBI" id="CHEBI:85448"/>
        <dbReference type="EC" id="2.1.1.63"/>
    </reaction>
</comment>
<evidence type="ECO:0000256" key="1">
    <source>
        <dbReference type="ARBA" id="ARBA00001286"/>
    </source>
</evidence>